<dbReference type="RefSeq" id="WP_254013575.1">
    <property type="nucleotide sequence ID" value="NZ_JAMZMM010000245.1"/>
</dbReference>
<keyword evidence="1" id="KW-0677">Repeat</keyword>
<organism evidence="4 5">
    <name type="scientific">Limnofasciculus baicalensis BBK-W-15</name>
    <dbReference type="NCBI Taxonomy" id="2699891"/>
    <lineage>
        <taxon>Bacteria</taxon>
        <taxon>Bacillati</taxon>
        <taxon>Cyanobacteriota</taxon>
        <taxon>Cyanophyceae</taxon>
        <taxon>Coleofasciculales</taxon>
        <taxon>Coleofasciculaceae</taxon>
        <taxon>Limnofasciculus</taxon>
        <taxon>Limnofasciculus baicalensis</taxon>
    </lineage>
</organism>
<keyword evidence="2" id="KW-0472">Membrane</keyword>
<comment type="caution">
    <text evidence="4">The sequence shown here is derived from an EMBL/GenBank/DDBJ whole genome shotgun (WGS) entry which is preliminary data.</text>
</comment>
<feature type="transmembrane region" description="Helical" evidence="2">
    <location>
        <begin position="735"/>
        <end position="754"/>
    </location>
</feature>
<dbReference type="AlphaFoldDB" id="A0AAE3GUX4"/>
<dbReference type="PANTHER" id="PTHR43739">
    <property type="entry name" value="XYLOGLUCANASE (EUROFUNG)"/>
    <property type="match status" value="1"/>
</dbReference>
<dbReference type="GO" id="GO:0010411">
    <property type="term" value="P:xyloglucan metabolic process"/>
    <property type="evidence" value="ECO:0007669"/>
    <property type="project" value="TreeGrafter"/>
</dbReference>
<dbReference type="InterPro" id="IPR052025">
    <property type="entry name" value="Xyloglucanase_GH74"/>
</dbReference>
<accession>A0AAE3GUX4</accession>
<sequence>MNKILEIVKRLFIFILLALTFLVVDAPTALAHRPHDVIEQVELSPNYEQDKTLFIFARGNLFQSTDGGTSWQRIVRGLDNVGELSSLSISPQTKQTLFLSALGDGIYKSQDEGNSWIKVNNGLDKLDIKLLAISPQSADLVLATGKEKGLYKTKNGGELWAKVLDSNNAIKAIGFAPDNKDQIVVGDKQGILYFSSNSGDTWQPGVTIQNSGAIIAIALSPKFSSDKTVFVGTETGGIFKSTDNGGSFAQINNGLSDKKIEDIVIYPNSDRDFTLLASTWDEGVFQSIDGGNTWKKYSNGLTKDDQADQSGFKEPHFSKLSVSNAFSKDKTMFLGGFNGLFKSTDGGEIWQELPTLSTSTIISMAVSPNYEKDSTVAFATYVKEINISKDKGATWQLVMKGLEIPRFTKDFKKPNQDPRRFFDIAFSPNYSSDKTIFATVLWDNFLRSTNGGNSWDIVPIPSTKGRGNRGMTNVPSPNFATDKTVYLGTQYGIIYRSTNGGASFDFIGDVGNRNFNESISLLISPDFSSDKTLYALGPEGVYKTVDAGKTWQPTATENGLKDIHILQLAMSPNYKVDPMLLAGTPSGILQTNDGGKTWVKLAGSPEIETGYITGIAISPNYQSDRTFLVSVKGKGLFQTVDGGQTFSQIGQEFTNKNHQFAKMGEVPSAGIPIKFSPTYASDRTIYGFGSAKGEVFKSTDAGNTWQILSVPQQEYKIDFFTSIALWFIVYPKLRFIAAAIGGVAGYIIFGYLGLEKKLPLNKLAIRGIGSFIVFTGVFILLL</sequence>
<dbReference type="PANTHER" id="PTHR43739:SF5">
    <property type="entry name" value="EXO-ALPHA-SIALIDASE"/>
    <property type="match status" value="1"/>
</dbReference>
<evidence type="ECO:0000256" key="2">
    <source>
        <dbReference type="SAM" id="Phobius"/>
    </source>
</evidence>
<dbReference type="EMBL" id="JAMZMM010000245">
    <property type="protein sequence ID" value="MCP2730824.1"/>
    <property type="molecule type" value="Genomic_DNA"/>
</dbReference>
<evidence type="ECO:0000256" key="1">
    <source>
        <dbReference type="ARBA" id="ARBA00022737"/>
    </source>
</evidence>
<dbReference type="Proteomes" id="UP001204953">
    <property type="component" value="Unassembled WGS sequence"/>
</dbReference>
<feature type="transmembrane region" description="Helical" evidence="2">
    <location>
        <begin position="763"/>
        <end position="781"/>
    </location>
</feature>
<dbReference type="Pfam" id="PF15902">
    <property type="entry name" value="Sortilin-Vps10"/>
    <property type="match status" value="1"/>
</dbReference>
<proteinExistence type="predicted"/>
<dbReference type="Gene3D" id="2.130.10.10">
    <property type="entry name" value="YVTN repeat-like/Quinoprotein amine dehydrogenase"/>
    <property type="match status" value="4"/>
</dbReference>
<evidence type="ECO:0000313" key="5">
    <source>
        <dbReference type="Proteomes" id="UP001204953"/>
    </source>
</evidence>
<keyword evidence="2" id="KW-0812">Transmembrane</keyword>
<gene>
    <name evidence="4" type="ORF">NJ959_20565</name>
</gene>
<keyword evidence="5" id="KW-1185">Reference proteome</keyword>
<dbReference type="InterPro" id="IPR015943">
    <property type="entry name" value="WD40/YVTN_repeat-like_dom_sf"/>
</dbReference>
<dbReference type="SUPFAM" id="SSF110296">
    <property type="entry name" value="Oligoxyloglucan reducing end-specific cellobiohydrolase"/>
    <property type="match status" value="2"/>
</dbReference>
<feature type="domain" description="Sortilin N-terminal" evidence="3">
    <location>
        <begin position="60"/>
        <end position="183"/>
    </location>
</feature>
<reference evidence="4" key="1">
    <citation type="submission" date="2022-06" db="EMBL/GenBank/DDBJ databases">
        <title>New cyanobacteria of genus Symplocastrum in benthos of Lake Baikal.</title>
        <authorList>
            <person name="Sorokovikova E."/>
            <person name="Tikhonova I."/>
            <person name="Krasnopeev A."/>
            <person name="Evseev P."/>
            <person name="Gladkikh A."/>
            <person name="Belykh O."/>
        </authorList>
    </citation>
    <scope>NUCLEOTIDE SEQUENCE</scope>
    <source>
        <strain evidence="4">BBK-W-15</strain>
    </source>
</reference>
<dbReference type="InterPro" id="IPR031778">
    <property type="entry name" value="Sortilin_N"/>
</dbReference>
<name>A0AAE3GUX4_9CYAN</name>
<protein>
    <recommendedName>
        <fullName evidence="3">Sortilin N-terminal domain-containing protein</fullName>
    </recommendedName>
</protein>
<evidence type="ECO:0000259" key="3">
    <source>
        <dbReference type="Pfam" id="PF15902"/>
    </source>
</evidence>
<keyword evidence="2" id="KW-1133">Transmembrane helix</keyword>
<evidence type="ECO:0000313" key="4">
    <source>
        <dbReference type="EMBL" id="MCP2730824.1"/>
    </source>
</evidence>